<comment type="caution">
    <text evidence="1">The sequence shown here is derived from an EMBL/GenBank/DDBJ whole genome shotgun (WGS) entry which is preliminary data.</text>
</comment>
<dbReference type="CDD" id="cd00229">
    <property type="entry name" value="SGNH_hydrolase"/>
    <property type="match status" value="1"/>
</dbReference>
<gene>
    <name evidence="1" type="ORF">KC909_00390</name>
</gene>
<dbReference type="Pfam" id="PF00657">
    <property type="entry name" value="Lipase_GDSL"/>
    <property type="match status" value="1"/>
</dbReference>
<reference evidence="1" key="1">
    <citation type="submission" date="2020-04" db="EMBL/GenBank/DDBJ databases">
        <authorList>
            <person name="Zhang T."/>
        </authorList>
    </citation>
    <scope>NUCLEOTIDE SEQUENCE</scope>
    <source>
        <strain evidence="1">HKST-UBA14</strain>
    </source>
</reference>
<dbReference type="EMBL" id="JAGQLK010000005">
    <property type="protein sequence ID" value="MCA9382802.1"/>
    <property type="molecule type" value="Genomic_DNA"/>
</dbReference>
<proteinExistence type="predicted"/>
<dbReference type="Gene3D" id="3.40.50.1110">
    <property type="entry name" value="SGNH hydrolase"/>
    <property type="match status" value="1"/>
</dbReference>
<dbReference type="GO" id="GO:0016788">
    <property type="term" value="F:hydrolase activity, acting on ester bonds"/>
    <property type="evidence" value="ECO:0007669"/>
    <property type="project" value="InterPro"/>
</dbReference>
<dbReference type="AlphaFoldDB" id="A0A955L4P9"/>
<reference evidence="1" key="2">
    <citation type="journal article" date="2021" name="Microbiome">
        <title>Successional dynamics and alternative stable states in a saline activated sludge microbial community over 9 years.</title>
        <authorList>
            <person name="Wang Y."/>
            <person name="Ye J."/>
            <person name="Ju F."/>
            <person name="Liu L."/>
            <person name="Boyd J.A."/>
            <person name="Deng Y."/>
            <person name="Parks D.H."/>
            <person name="Jiang X."/>
            <person name="Yin X."/>
            <person name="Woodcroft B.J."/>
            <person name="Tyson G.W."/>
            <person name="Hugenholtz P."/>
            <person name="Polz M.F."/>
            <person name="Zhang T."/>
        </authorList>
    </citation>
    <scope>NUCLEOTIDE SEQUENCE</scope>
    <source>
        <strain evidence="1">HKST-UBA14</strain>
    </source>
</reference>
<evidence type="ECO:0000313" key="1">
    <source>
        <dbReference type="EMBL" id="MCA9382802.1"/>
    </source>
</evidence>
<evidence type="ECO:0000313" key="2">
    <source>
        <dbReference type="Proteomes" id="UP000783287"/>
    </source>
</evidence>
<accession>A0A955L4P9</accession>
<protein>
    <submittedName>
        <fullName evidence="1">SGNH/GDSL hydrolase family protein</fullName>
    </submittedName>
</protein>
<name>A0A955L4P9_9BACT</name>
<dbReference type="SUPFAM" id="SSF52266">
    <property type="entry name" value="SGNH hydrolase"/>
    <property type="match status" value="1"/>
</dbReference>
<organism evidence="1 2">
    <name type="scientific">Candidatus Dojkabacteria bacterium</name>
    <dbReference type="NCBI Taxonomy" id="2099670"/>
    <lineage>
        <taxon>Bacteria</taxon>
        <taxon>Candidatus Dojkabacteria</taxon>
    </lineage>
</organism>
<dbReference type="InterPro" id="IPR001087">
    <property type="entry name" value="GDSL"/>
</dbReference>
<keyword evidence="1" id="KW-0378">Hydrolase</keyword>
<dbReference type="InterPro" id="IPR036514">
    <property type="entry name" value="SGNH_hydro_sf"/>
</dbReference>
<dbReference type="Proteomes" id="UP000783287">
    <property type="component" value="Unassembled WGS sequence"/>
</dbReference>
<sequence length="377" mass="42652">MITIITLIVLITFNSLLLIPVGPTVLGDSYTDISAISDRNVIITTPARGVESDPYTATITIEKPECDYDFMIPYIQTSSEFYASADANSDSIPRDGGILFIIENGDSFKDAIFDTSYPYEANFENLPKDEYTLYTYIADRDQKPVKGENNYDTAKRIGIGDIYIAIGDSVTEGIDGSSWTRFPIQDWTEAPVRSANSRNFPICGITSTTNMITQQNQGEHIELNDHLNTFFNYPVFIMNEGVGRSTTESYLEIMQTDAWRNRVGGLEPNKFLIHLGINDVYGNNQSAHNIQLIIDNLKQEYHAEEDSIYLAIPAAGNNWERYIEEVRENNELPYGPDFKELFTNQDLVLLYGVHPDAKGYTQMAKLWFESIRNSELQ</sequence>